<dbReference type="GO" id="GO:0005524">
    <property type="term" value="F:ATP binding"/>
    <property type="evidence" value="ECO:0007669"/>
    <property type="project" value="UniProtKB-KW"/>
</dbReference>
<reference evidence="6 7" key="1">
    <citation type="submission" date="2011-02" db="EMBL/GenBank/DDBJ databases">
        <title>The Genome Sequence of Sphaeroforma arctica JP610.</title>
        <authorList>
            <consortium name="The Broad Institute Genome Sequencing Platform"/>
            <person name="Russ C."/>
            <person name="Cuomo C."/>
            <person name="Young S.K."/>
            <person name="Zeng Q."/>
            <person name="Gargeya S."/>
            <person name="Alvarado L."/>
            <person name="Berlin A."/>
            <person name="Chapman S.B."/>
            <person name="Chen Z."/>
            <person name="Freedman E."/>
            <person name="Gellesch M."/>
            <person name="Goldberg J."/>
            <person name="Griggs A."/>
            <person name="Gujja S."/>
            <person name="Heilman E."/>
            <person name="Heiman D."/>
            <person name="Howarth C."/>
            <person name="Mehta T."/>
            <person name="Neiman D."/>
            <person name="Pearson M."/>
            <person name="Roberts A."/>
            <person name="Saif S."/>
            <person name="Shea T."/>
            <person name="Shenoy N."/>
            <person name="Sisk P."/>
            <person name="Stolte C."/>
            <person name="Sykes S."/>
            <person name="White J."/>
            <person name="Yandava C."/>
            <person name="Burger G."/>
            <person name="Gray M.W."/>
            <person name="Holland P.W.H."/>
            <person name="King N."/>
            <person name="Lang F.B.F."/>
            <person name="Roger A.J."/>
            <person name="Ruiz-Trillo I."/>
            <person name="Haas B."/>
            <person name="Nusbaum C."/>
            <person name="Birren B."/>
        </authorList>
    </citation>
    <scope>NUCLEOTIDE SEQUENCE [LARGE SCALE GENOMIC DNA]</scope>
    <source>
        <strain evidence="6 7">JP610</strain>
    </source>
</reference>
<dbReference type="GO" id="GO:1990275">
    <property type="term" value="F:preribosome binding"/>
    <property type="evidence" value="ECO:0007669"/>
    <property type="project" value="TreeGrafter"/>
</dbReference>
<accession>A0A0L0G8S9</accession>
<evidence type="ECO:0000256" key="1">
    <source>
        <dbReference type="ARBA" id="ARBA00006914"/>
    </source>
</evidence>
<dbReference type="Gene3D" id="3.40.50.300">
    <property type="entry name" value="P-loop containing nucleotide triphosphate hydrolases"/>
    <property type="match status" value="2"/>
</dbReference>
<dbReference type="Gene3D" id="1.10.10.2010">
    <property type="match status" value="1"/>
</dbReference>
<dbReference type="SMART" id="SM00382">
    <property type="entry name" value="AAA"/>
    <property type="match status" value="2"/>
</dbReference>
<feature type="domain" description="AAA+ ATPase" evidence="5">
    <location>
        <begin position="325"/>
        <end position="466"/>
    </location>
</feature>
<name>A0A0L0G8S9_9EUKA</name>
<dbReference type="GeneID" id="25902913"/>
<feature type="compositionally biased region" description="Polar residues" evidence="4">
    <location>
        <begin position="604"/>
        <end position="615"/>
    </location>
</feature>
<feature type="compositionally biased region" description="Acidic residues" evidence="4">
    <location>
        <begin position="119"/>
        <end position="134"/>
    </location>
</feature>
<dbReference type="InterPro" id="IPR050168">
    <property type="entry name" value="AAA_ATPase_domain"/>
</dbReference>
<feature type="compositionally biased region" description="Basic and acidic residues" evidence="4">
    <location>
        <begin position="592"/>
        <end position="601"/>
    </location>
</feature>
<feature type="region of interest" description="Disordered" evidence="4">
    <location>
        <begin position="1008"/>
        <end position="1042"/>
    </location>
</feature>
<feature type="compositionally biased region" description="Basic and acidic residues" evidence="4">
    <location>
        <begin position="214"/>
        <end position="223"/>
    </location>
</feature>
<feature type="compositionally biased region" description="Gly residues" evidence="4">
    <location>
        <begin position="253"/>
        <end position="269"/>
    </location>
</feature>
<dbReference type="CDD" id="cd19530">
    <property type="entry name" value="RecA-like_NVL_r2-like"/>
    <property type="match status" value="1"/>
</dbReference>
<dbReference type="OrthoDB" id="27435at2759"/>
<dbReference type="FunFam" id="3.40.50.300:FF:000365">
    <property type="entry name" value="Ribosome biogenesis ATPase RIX7"/>
    <property type="match status" value="1"/>
</dbReference>
<organism evidence="6 7">
    <name type="scientific">Sphaeroforma arctica JP610</name>
    <dbReference type="NCBI Taxonomy" id="667725"/>
    <lineage>
        <taxon>Eukaryota</taxon>
        <taxon>Ichthyosporea</taxon>
        <taxon>Ichthyophonida</taxon>
        <taxon>Sphaeroforma</taxon>
    </lineage>
</organism>
<dbReference type="PANTHER" id="PTHR23077:SF171">
    <property type="entry name" value="NUCLEAR VALOSIN-CONTAINING PROTEIN-LIKE"/>
    <property type="match status" value="1"/>
</dbReference>
<dbReference type="InterPro" id="IPR038100">
    <property type="entry name" value="NLV2_N_sf"/>
</dbReference>
<dbReference type="EMBL" id="KQ241703">
    <property type="protein sequence ID" value="KNC85410.1"/>
    <property type="molecule type" value="Genomic_DNA"/>
</dbReference>
<dbReference type="GO" id="GO:0003723">
    <property type="term" value="F:RNA binding"/>
    <property type="evidence" value="ECO:0007669"/>
    <property type="project" value="TreeGrafter"/>
</dbReference>
<evidence type="ECO:0000259" key="5">
    <source>
        <dbReference type="SMART" id="SM00382"/>
    </source>
</evidence>
<evidence type="ECO:0000256" key="3">
    <source>
        <dbReference type="ARBA" id="ARBA00022840"/>
    </source>
</evidence>
<dbReference type="InterPro" id="IPR027417">
    <property type="entry name" value="P-loop_NTPase"/>
</dbReference>
<keyword evidence="2" id="KW-0547">Nucleotide-binding</keyword>
<dbReference type="GO" id="GO:0016887">
    <property type="term" value="F:ATP hydrolysis activity"/>
    <property type="evidence" value="ECO:0007669"/>
    <property type="project" value="InterPro"/>
</dbReference>
<gene>
    <name evidence="6" type="ORF">SARC_02409</name>
</gene>
<dbReference type="InterPro" id="IPR003960">
    <property type="entry name" value="ATPase_AAA_CS"/>
</dbReference>
<proteinExistence type="inferred from homology"/>
<feature type="domain" description="AAA+ ATPase" evidence="5">
    <location>
        <begin position="780"/>
        <end position="915"/>
    </location>
</feature>
<sequence length="1042" mass="111305">MVRRKSGAYFVDAQLVPRVQSYSDAQITENGLSHTSREAHEMVLRNADHVVDFLTRTYPRDYARKNKQVMSRSVGKAITVVCRNAGVVRMNGSDVSISVTGDGSDTENARDFSSTDINTEGEGDMEEEEADADEQMAAMEADAAFAASECGVQGLGEDKEIGIVDGRSTGMNLQAQSEMDSERDENENENTSDRDGSASASGEKKHKVRGAVSTDRDTRDSHSHPNSPHSGVKRHGPNSTSGKRGRRLMGRPSGDGGGTKRARVGGSGGSRANSSMDTLGGKASLRPSARYSDIAGIESILQDVRELIEYPLSHPEIYKHLGIEPPRGILLHGLPGTGKTLLANAIAGELGCSFLKISAPEVVSGMSGESEAKIRELFDQAKEMAPAIVFIDEIDAIAPKRENAQREMERRIVAQLLTSMDDVCTENTNNNAPVIVIGATNRPDSLDPALRRAGRFDREICLGAPDKHARARILAVLCSKLRLEGEIDLEKLGAMTAGFVGADLAGVTREAAVLAVHRIFSELYQIDKAKAVNVIAERKNAITTGTSASDSVDAIVKSSGGSIVGKSASDKQLDESMALVKAAAVVSDTGDVGKLEGKEGASEPGSTLSEGSSGQWNSFKTTSITLDTTVSTDTALAVLSTETTLIGTQDGTEESSTIPGAALVTQTSPSTSTTALSSALPRSTSANRMLEERTAVSDQLRSKLRPLTEKELEPLAVTMADFELAVKQVQPSAKREGFATVPDVTWADVGALDDVRLELRMAIMEPIKNPEKFEAVGLTTPAGVLLYGPPGCGKTLLAKAIASESGTSFISVKGPELLNKYVGESERSIRLVFQRARDSSPCVVFFDELDALCPRRGTESHASERVVNTLLTEMDGLEARKSVFVIAATNRPDMIDPAMLRPGRLDKLLFVDLPSASDRVGILKTVTRKTPLGSDVQVADIAHDKRCEGFSGADLSSLVREATVSSLRESILYGKAHTPVVSMSHFDQAFANTYPSVTEKDRRTYSSMQRKLRSARGKISSKVEEIKDGAAASASAGENPPM</sequence>
<dbReference type="InterPro" id="IPR041569">
    <property type="entry name" value="AAA_lid_3"/>
</dbReference>
<dbReference type="GO" id="GO:0005634">
    <property type="term" value="C:nucleus"/>
    <property type="evidence" value="ECO:0007669"/>
    <property type="project" value="TreeGrafter"/>
</dbReference>
<feature type="compositionally biased region" description="Polar residues" evidence="4">
    <location>
        <begin position="169"/>
        <end position="178"/>
    </location>
</feature>
<protein>
    <recommendedName>
        <fullName evidence="5">AAA+ ATPase domain-containing protein</fullName>
    </recommendedName>
</protein>
<dbReference type="SUPFAM" id="SSF52540">
    <property type="entry name" value="P-loop containing nucleoside triphosphate hydrolases"/>
    <property type="match status" value="2"/>
</dbReference>
<dbReference type="Pfam" id="PF00004">
    <property type="entry name" value="AAA"/>
    <property type="match status" value="2"/>
</dbReference>
<evidence type="ECO:0000256" key="4">
    <source>
        <dbReference type="SAM" id="MobiDB-lite"/>
    </source>
</evidence>
<dbReference type="PROSITE" id="PS00674">
    <property type="entry name" value="AAA"/>
    <property type="match status" value="1"/>
</dbReference>
<evidence type="ECO:0000313" key="7">
    <source>
        <dbReference type="Proteomes" id="UP000054560"/>
    </source>
</evidence>
<comment type="similarity">
    <text evidence="1">Belongs to the AAA ATPase family.</text>
</comment>
<dbReference type="FunFam" id="3.40.50.300:FF:000149">
    <property type="entry name" value="Nuclear valosin-containing protein-like"/>
    <property type="match status" value="1"/>
</dbReference>
<dbReference type="Gene3D" id="1.10.8.60">
    <property type="match status" value="2"/>
</dbReference>
<dbReference type="GO" id="GO:0042254">
    <property type="term" value="P:ribosome biogenesis"/>
    <property type="evidence" value="ECO:0007669"/>
    <property type="project" value="TreeGrafter"/>
</dbReference>
<dbReference type="Proteomes" id="UP000054560">
    <property type="component" value="Unassembled WGS sequence"/>
</dbReference>
<dbReference type="PANTHER" id="PTHR23077">
    <property type="entry name" value="AAA-FAMILY ATPASE"/>
    <property type="match status" value="1"/>
</dbReference>
<keyword evidence="3" id="KW-0067">ATP-binding</keyword>
<dbReference type="Pfam" id="PF17862">
    <property type="entry name" value="AAA_lid_3"/>
    <property type="match status" value="2"/>
</dbReference>
<dbReference type="eggNOG" id="KOG0733">
    <property type="taxonomic scope" value="Eukaryota"/>
</dbReference>
<feature type="compositionally biased region" description="Acidic residues" evidence="4">
    <location>
        <begin position="179"/>
        <end position="190"/>
    </location>
</feature>
<feature type="region of interest" description="Disordered" evidence="4">
    <location>
        <begin position="592"/>
        <end position="615"/>
    </location>
</feature>
<dbReference type="AlphaFoldDB" id="A0A0L0G8S9"/>
<dbReference type="RefSeq" id="XP_014159312.1">
    <property type="nucleotide sequence ID" value="XM_014303837.1"/>
</dbReference>
<dbReference type="InterPro" id="IPR003593">
    <property type="entry name" value="AAA+_ATPase"/>
</dbReference>
<dbReference type="InterPro" id="IPR003959">
    <property type="entry name" value="ATPase_AAA_core"/>
</dbReference>
<keyword evidence="7" id="KW-1185">Reference proteome</keyword>
<dbReference type="STRING" id="667725.A0A0L0G8S9"/>
<evidence type="ECO:0000256" key="2">
    <source>
        <dbReference type="ARBA" id="ARBA00022741"/>
    </source>
</evidence>
<feature type="region of interest" description="Disordered" evidence="4">
    <location>
        <begin position="98"/>
        <end position="134"/>
    </location>
</feature>
<feature type="region of interest" description="Disordered" evidence="4">
    <location>
        <begin position="163"/>
        <end position="284"/>
    </location>
</feature>
<dbReference type="CDD" id="cd19518">
    <property type="entry name" value="RecA-like_NVL_r1-like"/>
    <property type="match status" value="1"/>
</dbReference>
<evidence type="ECO:0000313" key="6">
    <source>
        <dbReference type="EMBL" id="KNC85410.1"/>
    </source>
</evidence>